<dbReference type="Pfam" id="PF00593">
    <property type="entry name" value="TonB_dep_Rec_b-barrel"/>
    <property type="match status" value="1"/>
</dbReference>
<dbReference type="InterPro" id="IPR037066">
    <property type="entry name" value="Plug_dom_sf"/>
</dbReference>
<feature type="domain" description="TonB-dependent receptor-like beta-barrel" evidence="12">
    <location>
        <begin position="252"/>
        <end position="654"/>
    </location>
</feature>
<dbReference type="EMBL" id="RAPQ01000011">
    <property type="protein sequence ID" value="RKD98755.1"/>
    <property type="molecule type" value="Genomic_DNA"/>
</dbReference>
<dbReference type="InterPro" id="IPR036942">
    <property type="entry name" value="Beta-barrel_TonB_sf"/>
</dbReference>
<protein>
    <submittedName>
        <fullName evidence="14">Iron complex outermembrane receptor protein</fullName>
    </submittedName>
</protein>
<dbReference type="GO" id="GO:0044718">
    <property type="term" value="P:siderophore transmembrane transport"/>
    <property type="evidence" value="ECO:0007669"/>
    <property type="project" value="TreeGrafter"/>
</dbReference>
<proteinExistence type="inferred from homology"/>
<keyword evidence="4 10" id="KW-0812">Transmembrane</keyword>
<accession>A0A419WTI5</accession>
<keyword evidence="2 10" id="KW-0813">Transport</keyword>
<dbReference type="GO" id="GO:0015344">
    <property type="term" value="F:siderophore uptake transmembrane transporter activity"/>
    <property type="evidence" value="ECO:0007669"/>
    <property type="project" value="TreeGrafter"/>
</dbReference>
<keyword evidence="6 11" id="KW-0798">TonB box</keyword>
<evidence type="ECO:0000256" key="8">
    <source>
        <dbReference type="ARBA" id="ARBA00023170"/>
    </source>
</evidence>
<evidence type="ECO:0000256" key="9">
    <source>
        <dbReference type="ARBA" id="ARBA00023237"/>
    </source>
</evidence>
<dbReference type="GO" id="GO:0009279">
    <property type="term" value="C:cell outer membrane"/>
    <property type="evidence" value="ECO:0007669"/>
    <property type="project" value="UniProtKB-SubCell"/>
</dbReference>
<dbReference type="OrthoDB" id="9758472at2"/>
<dbReference type="Pfam" id="PF07715">
    <property type="entry name" value="Plug"/>
    <property type="match status" value="1"/>
</dbReference>
<feature type="domain" description="TonB-dependent receptor plug" evidence="13">
    <location>
        <begin position="82"/>
        <end position="187"/>
    </location>
</feature>
<evidence type="ECO:0000313" key="15">
    <source>
        <dbReference type="Proteomes" id="UP000284531"/>
    </source>
</evidence>
<reference evidence="14 15" key="1">
    <citation type="submission" date="2018-09" db="EMBL/GenBank/DDBJ databases">
        <title>Genomic Encyclopedia of Archaeal and Bacterial Type Strains, Phase II (KMG-II): from individual species to whole genera.</title>
        <authorList>
            <person name="Goeker M."/>
        </authorList>
    </citation>
    <scope>NUCLEOTIDE SEQUENCE [LARGE SCALE GENOMIC DNA]</scope>
    <source>
        <strain evidence="14 15">DSM 21950</strain>
    </source>
</reference>
<dbReference type="Gene3D" id="2.170.130.10">
    <property type="entry name" value="TonB-dependent receptor, plug domain"/>
    <property type="match status" value="1"/>
</dbReference>
<evidence type="ECO:0000256" key="6">
    <source>
        <dbReference type="ARBA" id="ARBA00023077"/>
    </source>
</evidence>
<evidence type="ECO:0000259" key="12">
    <source>
        <dbReference type="Pfam" id="PF00593"/>
    </source>
</evidence>
<keyword evidence="7 10" id="KW-0472">Membrane</keyword>
<dbReference type="RefSeq" id="WP_120241330.1">
    <property type="nucleotide sequence ID" value="NZ_RAPQ01000011.1"/>
</dbReference>
<keyword evidence="9 10" id="KW-0998">Cell outer membrane</keyword>
<dbReference type="InterPro" id="IPR039426">
    <property type="entry name" value="TonB-dep_rcpt-like"/>
</dbReference>
<dbReference type="PROSITE" id="PS52016">
    <property type="entry name" value="TONB_DEPENDENT_REC_3"/>
    <property type="match status" value="1"/>
</dbReference>
<comment type="subcellular location">
    <subcellularLocation>
        <location evidence="1 10">Cell outer membrane</location>
        <topology evidence="1 10">Multi-pass membrane protein</topology>
    </subcellularLocation>
</comment>
<keyword evidence="8 14" id="KW-0675">Receptor</keyword>
<sequence length="683" mass="78526">MKVLKQSQWASMLTFRRWGGKNYSLFQAISKQVKITVLLVAYLIVISPEIVFAQNQSSEISMQYDLDEIKVSAQRSPVTYSQVARIVSVIEREEIEAAPVQSIQELLEYALSVDVRQRGVHGVQADISVRGGSFDQTLILLNGINISDPQTGHHNFNLPVSLKNISRVEILQGPAARVYGPNAFSGAINIITGENKNHELNVDLVYGEHNLSDLNANYAFRTGKLQHFVAANRKSSDGYIDNTDFETHNVFYHAQLESEPGKLDVQLGYTQKGFGANSFYTPKFPNQYEKTKTTFASLQYETGKKLHFKPSLYWRRHQDRFELFRDNPASWYTTHNYHLTDVLGAGLNTWFSSSLGKTSFGAEFRSENIWSNVLGEEMDEPIKVPGESGQYFTRSHSRSHVSYFAEHSLYLNKWSISVGAMFNWISDLDFDWKIYPGIDVAYQISDDLKVYSSVNSSMRMPTFTDLYYNGPTNIGNPDLKPEKSLTFEGGFKFNNKSLKAHINTFYRNGKDLIDWVRENEEEKWKTQNLTEVNSFGIETGLDISPERLFGKSIFLKKVKLNYSYIKLDKGSDEYFSNYVLDNLKHKFDLTVNHGIWNNLSANWQLSYQDRNGSYMNFENGEYTGEVAYDPFYLLNLKLQWQHKNLLLYSSITNLLDEKYNDIGNLNQPGRWFTFGLNYKLKFK</sequence>
<dbReference type="InterPro" id="IPR012910">
    <property type="entry name" value="Plug_dom"/>
</dbReference>
<comment type="caution">
    <text evidence="14">The sequence shown here is derived from an EMBL/GenBank/DDBJ whole genome shotgun (WGS) entry which is preliminary data.</text>
</comment>
<gene>
    <name evidence="14" type="ORF">BXY64_3618</name>
</gene>
<evidence type="ECO:0000256" key="11">
    <source>
        <dbReference type="RuleBase" id="RU003357"/>
    </source>
</evidence>
<dbReference type="Proteomes" id="UP000284531">
    <property type="component" value="Unassembled WGS sequence"/>
</dbReference>
<evidence type="ECO:0000256" key="10">
    <source>
        <dbReference type="PROSITE-ProRule" id="PRU01360"/>
    </source>
</evidence>
<keyword evidence="3 10" id="KW-1134">Transmembrane beta strand</keyword>
<keyword evidence="5" id="KW-0732">Signal</keyword>
<keyword evidence="15" id="KW-1185">Reference proteome</keyword>
<dbReference type="InterPro" id="IPR000531">
    <property type="entry name" value="Beta-barrel_TonB"/>
</dbReference>
<evidence type="ECO:0000256" key="5">
    <source>
        <dbReference type="ARBA" id="ARBA00022729"/>
    </source>
</evidence>
<name>A0A419WTI5_9BACT</name>
<evidence type="ECO:0000256" key="4">
    <source>
        <dbReference type="ARBA" id="ARBA00022692"/>
    </source>
</evidence>
<dbReference type="PANTHER" id="PTHR30069">
    <property type="entry name" value="TONB-DEPENDENT OUTER MEMBRANE RECEPTOR"/>
    <property type="match status" value="1"/>
</dbReference>
<evidence type="ECO:0000256" key="1">
    <source>
        <dbReference type="ARBA" id="ARBA00004571"/>
    </source>
</evidence>
<evidence type="ECO:0000256" key="2">
    <source>
        <dbReference type="ARBA" id="ARBA00022448"/>
    </source>
</evidence>
<evidence type="ECO:0000256" key="7">
    <source>
        <dbReference type="ARBA" id="ARBA00023136"/>
    </source>
</evidence>
<evidence type="ECO:0000259" key="13">
    <source>
        <dbReference type="Pfam" id="PF07715"/>
    </source>
</evidence>
<comment type="similarity">
    <text evidence="10 11">Belongs to the TonB-dependent receptor family.</text>
</comment>
<dbReference type="AlphaFoldDB" id="A0A419WTI5"/>
<evidence type="ECO:0000256" key="3">
    <source>
        <dbReference type="ARBA" id="ARBA00022452"/>
    </source>
</evidence>
<dbReference type="SUPFAM" id="SSF56935">
    <property type="entry name" value="Porins"/>
    <property type="match status" value="1"/>
</dbReference>
<dbReference type="PANTHER" id="PTHR30069:SF29">
    <property type="entry name" value="HEMOGLOBIN AND HEMOGLOBIN-HAPTOGLOBIN-BINDING PROTEIN 1-RELATED"/>
    <property type="match status" value="1"/>
</dbReference>
<dbReference type="Gene3D" id="2.40.170.20">
    <property type="entry name" value="TonB-dependent receptor, beta-barrel domain"/>
    <property type="match status" value="1"/>
</dbReference>
<organism evidence="14 15">
    <name type="scientific">Marinifilum flexuosum</name>
    <dbReference type="NCBI Taxonomy" id="1117708"/>
    <lineage>
        <taxon>Bacteria</taxon>
        <taxon>Pseudomonadati</taxon>
        <taxon>Bacteroidota</taxon>
        <taxon>Bacteroidia</taxon>
        <taxon>Marinilabiliales</taxon>
        <taxon>Marinifilaceae</taxon>
    </lineage>
</organism>
<evidence type="ECO:0000313" key="14">
    <source>
        <dbReference type="EMBL" id="RKD98755.1"/>
    </source>
</evidence>